<evidence type="ECO:0000313" key="5">
    <source>
        <dbReference type="EMBL" id="KOG91301.1"/>
    </source>
</evidence>
<dbReference type="Pfam" id="PF12833">
    <property type="entry name" value="HTH_18"/>
    <property type="match status" value="1"/>
</dbReference>
<keyword evidence="3" id="KW-0804">Transcription</keyword>
<accession>A0ABR5JE06</accession>
<reference evidence="5 6" key="1">
    <citation type="submission" date="2015-07" db="EMBL/GenBank/DDBJ databases">
        <authorList>
            <person name="Ju K.-S."/>
            <person name="Doroghazi J.R."/>
            <person name="Metcalf W.W."/>
        </authorList>
    </citation>
    <scope>NUCLEOTIDE SEQUENCE [LARGE SCALE GENOMIC DNA]</scope>
    <source>
        <strain evidence="5 6">NRRL B-3589</strain>
    </source>
</reference>
<dbReference type="SMART" id="SM00342">
    <property type="entry name" value="HTH_ARAC"/>
    <property type="match status" value="1"/>
</dbReference>
<feature type="domain" description="HTH araC/xylS-type" evidence="4">
    <location>
        <begin position="165"/>
        <end position="263"/>
    </location>
</feature>
<comment type="caution">
    <text evidence="5">The sequence shown here is derived from an EMBL/GenBank/DDBJ whole genome shotgun (WGS) entry which is preliminary data.</text>
</comment>
<name>A0ABR5JE06_9ACTN</name>
<dbReference type="RefSeq" id="WP_037965564.1">
    <property type="nucleotide sequence ID" value="NZ_JBIRHZ010000004.1"/>
</dbReference>
<proteinExistence type="predicted"/>
<dbReference type="InterPro" id="IPR018060">
    <property type="entry name" value="HTH_AraC"/>
</dbReference>
<evidence type="ECO:0000256" key="2">
    <source>
        <dbReference type="ARBA" id="ARBA00023125"/>
    </source>
</evidence>
<evidence type="ECO:0000256" key="3">
    <source>
        <dbReference type="ARBA" id="ARBA00023163"/>
    </source>
</evidence>
<sequence length="285" mass="31039">MSSLDGGWEYAVAQPRLSLGPGVLSYRGFRFASCPLRRRLEIPCGLATLIIGFGQSLRIAHHGSPDRSRSVVSLLSPPGTGSATGEHTGGLQGVEVMLTPWAAFELFGVALDELGLGLDPAEIVGDRFDDLTRELDRTPCWTERFALVDQFLLRCRSTGRTASDRVISAWHQLEAARGMLGPTVLAERLDCSQRQLERRCGEQLGLTPKRLARVLRLQHAATLLASDIRPGEVAARCGFYDQAHLTREFTAMTSRPPLRFAAEHRTGGAGVNRAPGRITSILLDG</sequence>
<gene>
    <name evidence="5" type="ORF">ADK38_03950</name>
</gene>
<keyword evidence="2" id="KW-0238">DNA-binding</keyword>
<dbReference type="PROSITE" id="PS01124">
    <property type="entry name" value="HTH_ARAC_FAMILY_2"/>
    <property type="match status" value="1"/>
</dbReference>
<evidence type="ECO:0000313" key="6">
    <source>
        <dbReference type="Proteomes" id="UP000037020"/>
    </source>
</evidence>
<dbReference type="InterPro" id="IPR050204">
    <property type="entry name" value="AraC_XylS_family_regulators"/>
</dbReference>
<dbReference type="EMBL" id="LGUT01000321">
    <property type="protein sequence ID" value="KOG91301.1"/>
    <property type="molecule type" value="Genomic_DNA"/>
</dbReference>
<evidence type="ECO:0000256" key="1">
    <source>
        <dbReference type="ARBA" id="ARBA00023015"/>
    </source>
</evidence>
<dbReference type="SUPFAM" id="SSF46689">
    <property type="entry name" value="Homeodomain-like"/>
    <property type="match status" value="1"/>
</dbReference>
<keyword evidence="6" id="KW-1185">Reference proteome</keyword>
<evidence type="ECO:0000259" key="4">
    <source>
        <dbReference type="PROSITE" id="PS01124"/>
    </source>
</evidence>
<dbReference type="Proteomes" id="UP000037020">
    <property type="component" value="Unassembled WGS sequence"/>
</dbReference>
<keyword evidence="1" id="KW-0805">Transcription regulation</keyword>
<protein>
    <recommendedName>
        <fullName evidence="4">HTH araC/xylS-type domain-containing protein</fullName>
    </recommendedName>
</protein>
<organism evidence="5 6">
    <name type="scientific">Streptomyces varsoviensis</name>
    <dbReference type="NCBI Taxonomy" id="67373"/>
    <lineage>
        <taxon>Bacteria</taxon>
        <taxon>Bacillati</taxon>
        <taxon>Actinomycetota</taxon>
        <taxon>Actinomycetes</taxon>
        <taxon>Kitasatosporales</taxon>
        <taxon>Streptomycetaceae</taxon>
        <taxon>Streptomyces</taxon>
    </lineage>
</organism>
<dbReference type="InterPro" id="IPR009057">
    <property type="entry name" value="Homeodomain-like_sf"/>
</dbReference>
<dbReference type="PANTHER" id="PTHR46796">
    <property type="entry name" value="HTH-TYPE TRANSCRIPTIONAL ACTIVATOR RHAS-RELATED"/>
    <property type="match status" value="1"/>
</dbReference>
<dbReference type="PANTHER" id="PTHR46796:SF15">
    <property type="entry name" value="BLL1074 PROTEIN"/>
    <property type="match status" value="1"/>
</dbReference>
<dbReference type="Gene3D" id="1.10.10.60">
    <property type="entry name" value="Homeodomain-like"/>
    <property type="match status" value="1"/>
</dbReference>